<feature type="compositionally biased region" description="Basic and acidic residues" evidence="4">
    <location>
        <begin position="236"/>
        <end position="247"/>
    </location>
</feature>
<feature type="region of interest" description="Disordered" evidence="4">
    <location>
        <begin position="1"/>
        <end position="281"/>
    </location>
</feature>
<dbReference type="PROSITE" id="PS50174">
    <property type="entry name" value="G_PATCH"/>
    <property type="match status" value="1"/>
</dbReference>
<comment type="subcellular location">
    <subcellularLocation>
        <location evidence="2">Nucleus</location>
    </subcellularLocation>
</comment>
<dbReference type="InterPro" id="IPR022783">
    <property type="entry name" value="GCFC_dom"/>
</dbReference>
<dbReference type="Proteomes" id="UP000007797">
    <property type="component" value="Unassembled WGS sequence"/>
</dbReference>
<dbReference type="OrthoDB" id="4822at2759"/>
<keyword evidence="2" id="KW-0508">mRNA splicing</keyword>
<keyword evidence="7" id="KW-1185">Reference proteome</keyword>
<feature type="coiled-coil region" evidence="3">
    <location>
        <begin position="366"/>
        <end position="424"/>
    </location>
</feature>
<dbReference type="PANTHER" id="PTHR23329">
    <property type="entry name" value="TUFTELIN-INTERACTING PROTEIN 11-RELATED"/>
    <property type="match status" value="1"/>
</dbReference>
<dbReference type="KEGG" id="dfa:DFA_10990"/>
<dbReference type="InterPro" id="IPR045211">
    <property type="entry name" value="TFP11/STIP/Ntr1"/>
</dbReference>
<feature type="compositionally biased region" description="Basic and acidic residues" evidence="4">
    <location>
        <begin position="148"/>
        <end position="159"/>
    </location>
</feature>
<dbReference type="InterPro" id="IPR000467">
    <property type="entry name" value="G_patch_dom"/>
</dbReference>
<dbReference type="SMART" id="SM00443">
    <property type="entry name" value="G_patch"/>
    <property type="match status" value="1"/>
</dbReference>
<dbReference type="STRING" id="1054147.F4QBZ2"/>
<evidence type="ECO:0000313" key="6">
    <source>
        <dbReference type="EMBL" id="EGG14730.1"/>
    </source>
</evidence>
<evidence type="ECO:0000313" key="7">
    <source>
        <dbReference type="Proteomes" id="UP000007797"/>
    </source>
</evidence>
<evidence type="ECO:0000256" key="3">
    <source>
        <dbReference type="SAM" id="Coils"/>
    </source>
</evidence>
<sequence>MSFNDYNSDDDDDDGSGGGHGYYDKNGKIGGDNKRRYQRKQTKDDNIYGVFGNDYDDYDEDGDKKMDNADDDGGGGGKQSSAANYNAQKPIYNPYKSSSTRFVPSGIYDPNTAMRSTDDQVDGSSSTTSTTTTTKKTKKKRNGSNVKKNKEERDRDKFDSMMGKNRNNNKYQQQQQQRDERPKDMQDVKVTGIGRKLLEKLGYKGTGDLRGDGTGIAEPIKAYSRPQGAGLSSSFKTDKQLQQKEQEQQDDEDEDDSDEDSEEEQVKATGWKKSDQTKTKAKYDIQEHIGKAKGGEDGGKGSSSTSYIPQVIVDMTGPTTMVRTTDKQSKKDIHSMANISLDDQLGPMSQLKYNIGLLIRMKGIDRQNINNKMKFENNRIESLTNSVSKLRLVIDSENAHRKKIETLKEILVNLQRQLDDGKLTLSTLFKQFIEFQTTYKKEYIKLKLYNLEKDFLRPLLIKKIELWNIEKDQNYLVDEMMRWRSIFDKTSLSIHGDDDNNGYDDDENDTRQKIMMNQGSDIYFILIRDLVLPVIKTFIRTRWRVKENTSVVVSLIGHWTAALPEVILDNILEQSIFPRIKNEVMQWNPLTDPIPIDQWLHPWIPFIKTDLESLYPQIRQTLISVLGGWDVADQSALALLSPWKGVFEGNSMDSLLNRSITPKFSKAFAAFQYDQVLVTSTTKLEDNENIYPIIEYFEEWYQLWSPQNMIHFLSKHFFPIFIESFCKSLQPTNTTNITPSQLLNFYQYWRQQFKSNIMDQNQIKYYFNIILDLIEQYLDKKEIKPKTNINILPTIINNNNNKQQQKQNNNNNNNNNKNVGSSMIEQLKNQINQNHSDGLLRDSLEQLAKELGLLFIPSNMSTDSGNQIYKFGSVPIVLDKVGIRTCQH</sequence>
<keyword evidence="3" id="KW-0175">Coiled coil</keyword>
<feature type="compositionally biased region" description="Basic and acidic residues" evidence="4">
    <location>
        <begin position="196"/>
        <end position="211"/>
    </location>
</feature>
<protein>
    <submittedName>
        <fullName evidence="6">D111/G-patch domain-containing protein</fullName>
    </submittedName>
</protein>
<evidence type="ECO:0000256" key="4">
    <source>
        <dbReference type="SAM" id="MobiDB-lite"/>
    </source>
</evidence>
<dbReference type="GO" id="GO:0071008">
    <property type="term" value="C:U2-type post-mRNA release spliceosomal complex"/>
    <property type="evidence" value="ECO:0007669"/>
    <property type="project" value="TreeGrafter"/>
</dbReference>
<feature type="compositionally biased region" description="Low complexity" evidence="4">
    <location>
        <begin position="124"/>
        <end position="134"/>
    </location>
</feature>
<gene>
    <name evidence="6" type="primary">stip-1</name>
    <name evidence="6" type="ORF">DFA_10990</name>
</gene>
<dbReference type="AlphaFoldDB" id="F4QBZ2"/>
<keyword evidence="2" id="KW-0507">mRNA processing</keyword>
<name>F4QBZ2_CACFS</name>
<evidence type="ECO:0000259" key="5">
    <source>
        <dbReference type="PROSITE" id="PS50174"/>
    </source>
</evidence>
<dbReference type="PIRSF" id="PIRSF017706">
    <property type="entry name" value="TFIP11"/>
    <property type="match status" value="1"/>
</dbReference>
<feature type="domain" description="G-patch" evidence="5">
    <location>
        <begin position="190"/>
        <end position="236"/>
    </location>
</feature>
<dbReference type="EMBL" id="GL883028">
    <property type="protein sequence ID" value="EGG14730.1"/>
    <property type="molecule type" value="Genomic_DNA"/>
</dbReference>
<reference evidence="7" key="1">
    <citation type="journal article" date="2011" name="Genome Res.">
        <title>Phylogeny-wide analysis of social amoeba genomes highlights ancient origins for complex intercellular communication.</title>
        <authorList>
            <person name="Heidel A.J."/>
            <person name="Lawal H.M."/>
            <person name="Felder M."/>
            <person name="Schilde C."/>
            <person name="Helps N.R."/>
            <person name="Tunggal B."/>
            <person name="Rivero F."/>
            <person name="John U."/>
            <person name="Schleicher M."/>
            <person name="Eichinger L."/>
            <person name="Platzer M."/>
            <person name="Noegel A.A."/>
            <person name="Schaap P."/>
            <person name="Gloeckner G."/>
        </authorList>
    </citation>
    <scope>NUCLEOTIDE SEQUENCE [LARGE SCALE GENOMIC DNA]</scope>
    <source>
        <strain evidence="7">SH3</strain>
    </source>
</reference>
<keyword evidence="2" id="KW-0747">Spliceosome</keyword>
<dbReference type="InterPro" id="IPR024933">
    <property type="entry name" value="TFP11"/>
</dbReference>
<keyword evidence="2" id="KW-0539">Nucleus</keyword>
<dbReference type="Pfam" id="PF01585">
    <property type="entry name" value="G-patch"/>
    <property type="match status" value="1"/>
</dbReference>
<proteinExistence type="inferred from homology"/>
<feature type="compositionally biased region" description="Basic and acidic residues" evidence="4">
    <location>
        <begin position="272"/>
        <end position="281"/>
    </location>
</feature>
<dbReference type="OMA" id="CEQDIIQ"/>
<feature type="compositionally biased region" description="Basic and acidic residues" evidence="4">
    <location>
        <begin position="177"/>
        <end position="187"/>
    </location>
</feature>
<dbReference type="GeneID" id="14866575"/>
<evidence type="ECO:0000256" key="1">
    <source>
        <dbReference type="ARBA" id="ARBA00010900"/>
    </source>
</evidence>
<feature type="compositionally biased region" description="Acidic residues" evidence="4">
    <location>
        <begin position="248"/>
        <end position="263"/>
    </location>
</feature>
<accession>F4QBZ2</accession>
<dbReference type="GO" id="GO:0003676">
    <property type="term" value="F:nucleic acid binding"/>
    <property type="evidence" value="ECO:0007669"/>
    <property type="project" value="InterPro"/>
</dbReference>
<organism evidence="6 7">
    <name type="scientific">Cavenderia fasciculata</name>
    <name type="common">Slime mold</name>
    <name type="synonym">Dictyostelium fasciculatum</name>
    <dbReference type="NCBI Taxonomy" id="261658"/>
    <lineage>
        <taxon>Eukaryota</taxon>
        <taxon>Amoebozoa</taxon>
        <taxon>Evosea</taxon>
        <taxon>Eumycetozoa</taxon>
        <taxon>Dictyostelia</taxon>
        <taxon>Acytosteliales</taxon>
        <taxon>Cavenderiaceae</taxon>
        <taxon>Cavenderia</taxon>
    </lineage>
</organism>
<feature type="compositionally biased region" description="Basic and acidic residues" evidence="4">
    <location>
        <begin position="22"/>
        <end position="46"/>
    </location>
</feature>
<comment type="similarity">
    <text evidence="1 2">Belongs to the TFP11/STIP family.</text>
</comment>
<dbReference type="Pfam" id="PF07842">
    <property type="entry name" value="GCFC"/>
    <property type="match status" value="1"/>
</dbReference>
<dbReference type="PANTHER" id="PTHR23329:SF1">
    <property type="entry name" value="TUFTELIN-INTERACTING PROTEIN 11"/>
    <property type="match status" value="1"/>
</dbReference>
<evidence type="ECO:0000256" key="2">
    <source>
        <dbReference type="PIRNR" id="PIRNR017706"/>
    </source>
</evidence>
<dbReference type="GO" id="GO:0000390">
    <property type="term" value="P:spliceosomal complex disassembly"/>
    <property type="evidence" value="ECO:0007669"/>
    <property type="project" value="InterPro"/>
</dbReference>
<dbReference type="RefSeq" id="XP_004351238.1">
    <property type="nucleotide sequence ID" value="XM_004351186.1"/>
</dbReference>